<reference evidence="3" key="1">
    <citation type="submission" date="2021-02" db="EMBL/GenBank/DDBJ databases">
        <authorList>
            <person name="Nowell W R."/>
        </authorList>
    </citation>
    <scope>NUCLEOTIDE SEQUENCE</scope>
</reference>
<comment type="caution">
    <text evidence="3">The sequence shown here is derived from an EMBL/GenBank/DDBJ whole genome shotgun (WGS) entry which is preliminary data.</text>
</comment>
<evidence type="ECO:0000256" key="2">
    <source>
        <dbReference type="SAM" id="Phobius"/>
    </source>
</evidence>
<evidence type="ECO:0000256" key="1">
    <source>
        <dbReference type="SAM" id="MobiDB-lite"/>
    </source>
</evidence>
<gene>
    <name evidence="3" type="ORF">BYL167_LOCUS14614</name>
</gene>
<feature type="transmembrane region" description="Helical" evidence="2">
    <location>
        <begin position="93"/>
        <end position="111"/>
    </location>
</feature>
<sequence>MAKRSIAHENPAFVLDLLSYTIGNRDEMIVTTKLDEIEKEESGNEADDDDDDDNNNGGFEKLSEKSNPIGLFVLEIRQKIVQIIEKEKDVTTFGLKLIFIIGFIIYFGFAMSSKYGKPAFPIDGNVFHGNSGFALFFLVIFTIFVIAWEKFLSRYIDHLFESISISTEQNESWITIRSIMHRFSW</sequence>
<protein>
    <submittedName>
        <fullName evidence="3">Uncharacterized protein</fullName>
    </submittedName>
</protein>
<feature type="compositionally biased region" description="Acidic residues" evidence="1">
    <location>
        <begin position="43"/>
        <end position="54"/>
    </location>
</feature>
<feature type="region of interest" description="Disordered" evidence="1">
    <location>
        <begin position="33"/>
        <end position="62"/>
    </location>
</feature>
<organism evidence="3 4">
    <name type="scientific">Rotaria magnacalcarata</name>
    <dbReference type="NCBI Taxonomy" id="392030"/>
    <lineage>
        <taxon>Eukaryota</taxon>
        <taxon>Metazoa</taxon>
        <taxon>Spiralia</taxon>
        <taxon>Gnathifera</taxon>
        <taxon>Rotifera</taxon>
        <taxon>Eurotatoria</taxon>
        <taxon>Bdelloidea</taxon>
        <taxon>Philodinida</taxon>
        <taxon>Philodinidae</taxon>
        <taxon>Rotaria</taxon>
    </lineage>
</organism>
<feature type="compositionally biased region" description="Basic and acidic residues" evidence="1">
    <location>
        <begin position="33"/>
        <end position="42"/>
    </location>
</feature>
<accession>A0A8S2NUE9</accession>
<keyword evidence="2" id="KW-1133">Transmembrane helix</keyword>
<dbReference type="EMBL" id="CAJOBH010005242">
    <property type="protein sequence ID" value="CAF4018037.1"/>
    <property type="molecule type" value="Genomic_DNA"/>
</dbReference>
<dbReference type="Proteomes" id="UP000681967">
    <property type="component" value="Unassembled WGS sequence"/>
</dbReference>
<keyword evidence="2" id="KW-0812">Transmembrane</keyword>
<dbReference type="AlphaFoldDB" id="A0A8S2NUE9"/>
<evidence type="ECO:0000313" key="4">
    <source>
        <dbReference type="Proteomes" id="UP000681967"/>
    </source>
</evidence>
<keyword evidence="2" id="KW-0472">Membrane</keyword>
<evidence type="ECO:0000313" key="3">
    <source>
        <dbReference type="EMBL" id="CAF4018037.1"/>
    </source>
</evidence>
<proteinExistence type="predicted"/>
<feature type="transmembrane region" description="Helical" evidence="2">
    <location>
        <begin position="131"/>
        <end position="148"/>
    </location>
</feature>
<name>A0A8S2NUE9_9BILA</name>